<dbReference type="PROSITE" id="PS50076">
    <property type="entry name" value="DNAJ_2"/>
    <property type="match status" value="1"/>
</dbReference>
<feature type="region of interest" description="Disordered" evidence="1">
    <location>
        <begin position="129"/>
        <end position="149"/>
    </location>
</feature>
<dbReference type="InterPro" id="IPR018253">
    <property type="entry name" value="DnaJ_domain_CS"/>
</dbReference>
<evidence type="ECO:0000313" key="4">
    <source>
        <dbReference type="Proteomes" id="UP001293593"/>
    </source>
</evidence>
<protein>
    <recommendedName>
        <fullName evidence="2">J domain-containing protein</fullName>
    </recommendedName>
</protein>
<dbReference type="PANTHER" id="PTHR44743">
    <property type="entry name" value="PUTATIVE, EXPRESSED-RELATED"/>
    <property type="match status" value="1"/>
</dbReference>
<dbReference type="SMART" id="SM00271">
    <property type="entry name" value="DnaJ"/>
    <property type="match status" value="1"/>
</dbReference>
<dbReference type="InterPro" id="IPR001623">
    <property type="entry name" value="DnaJ_domain"/>
</dbReference>
<sequence length="149" mass="17015">MPDVVDPYAACYYSVLGISKQATDCEIRGAYRKMALKWHPDRWINDPKLAMEAKTRFQQVQEAYSVLSNKGKRTIYDAGLFGLIGDDDDEGFVDFMQEMILMAQTESPKEYTLEDLERLLMDMMEGHSNEGTAKSEFQAASPTKKIRIK</sequence>
<comment type="caution">
    <text evidence="3">The sequence shown here is derived from an EMBL/GenBank/DDBJ whole genome shotgun (WGS) entry which is preliminary data.</text>
</comment>
<reference evidence="3" key="1">
    <citation type="submission" date="2023-10" db="EMBL/GenBank/DDBJ databases">
        <title>Chromosome-level genome of the transformable northern wattle, Acacia crassicarpa.</title>
        <authorList>
            <person name="Massaro I."/>
            <person name="Sinha N.R."/>
            <person name="Poethig S."/>
            <person name="Leichty A.R."/>
        </authorList>
    </citation>
    <scope>NUCLEOTIDE SEQUENCE</scope>
    <source>
        <strain evidence="3">Acra3RX</strain>
        <tissue evidence="3">Leaf</tissue>
    </source>
</reference>
<dbReference type="Pfam" id="PF00226">
    <property type="entry name" value="DnaJ"/>
    <property type="match status" value="1"/>
</dbReference>
<organism evidence="3 4">
    <name type="scientific">Acacia crassicarpa</name>
    <name type="common">northern wattle</name>
    <dbReference type="NCBI Taxonomy" id="499986"/>
    <lineage>
        <taxon>Eukaryota</taxon>
        <taxon>Viridiplantae</taxon>
        <taxon>Streptophyta</taxon>
        <taxon>Embryophyta</taxon>
        <taxon>Tracheophyta</taxon>
        <taxon>Spermatophyta</taxon>
        <taxon>Magnoliopsida</taxon>
        <taxon>eudicotyledons</taxon>
        <taxon>Gunneridae</taxon>
        <taxon>Pentapetalae</taxon>
        <taxon>rosids</taxon>
        <taxon>fabids</taxon>
        <taxon>Fabales</taxon>
        <taxon>Fabaceae</taxon>
        <taxon>Caesalpinioideae</taxon>
        <taxon>mimosoid clade</taxon>
        <taxon>Acacieae</taxon>
        <taxon>Acacia</taxon>
    </lineage>
</organism>
<dbReference type="PROSITE" id="PS00636">
    <property type="entry name" value="DNAJ_1"/>
    <property type="match status" value="1"/>
</dbReference>
<evidence type="ECO:0000313" key="3">
    <source>
        <dbReference type="EMBL" id="KAK4282534.1"/>
    </source>
</evidence>
<dbReference type="Proteomes" id="UP001293593">
    <property type="component" value="Unassembled WGS sequence"/>
</dbReference>
<dbReference type="PRINTS" id="PR00625">
    <property type="entry name" value="JDOMAIN"/>
</dbReference>
<dbReference type="SUPFAM" id="SSF46565">
    <property type="entry name" value="Chaperone J-domain"/>
    <property type="match status" value="1"/>
</dbReference>
<evidence type="ECO:0000259" key="2">
    <source>
        <dbReference type="PROSITE" id="PS50076"/>
    </source>
</evidence>
<gene>
    <name evidence="3" type="ORF">QN277_013896</name>
</gene>
<keyword evidence="4" id="KW-1185">Reference proteome</keyword>
<evidence type="ECO:0000256" key="1">
    <source>
        <dbReference type="SAM" id="MobiDB-lite"/>
    </source>
</evidence>
<feature type="domain" description="J" evidence="2">
    <location>
        <begin position="11"/>
        <end position="80"/>
    </location>
</feature>
<dbReference type="CDD" id="cd06257">
    <property type="entry name" value="DnaJ"/>
    <property type="match status" value="1"/>
</dbReference>
<name>A0AAE1N3S1_9FABA</name>
<dbReference type="EMBL" id="JAWXYG010000002">
    <property type="protein sequence ID" value="KAK4282534.1"/>
    <property type="molecule type" value="Genomic_DNA"/>
</dbReference>
<dbReference type="AlphaFoldDB" id="A0AAE1N3S1"/>
<dbReference type="InterPro" id="IPR036869">
    <property type="entry name" value="J_dom_sf"/>
</dbReference>
<accession>A0AAE1N3S1</accession>
<proteinExistence type="predicted"/>
<dbReference type="Gene3D" id="1.10.287.110">
    <property type="entry name" value="DnaJ domain"/>
    <property type="match status" value="1"/>
</dbReference>
<dbReference type="PANTHER" id="PTHR44743:SF12">
    <property type="entry name" value="J DOMAIN-CONTAINING PROTEIN"/>
    <property type="match status" value="1"/>
</dbReference>